<evidence type="ECO:0000313" key="1">
    <source>
        <dbReference type="EMBL" id="MCD5310884.1"/>
    </source>
</evidence>
<gene>
    <name evidence="1" type="ORF">LR394_08255</name>
</gene>
<dbReference type="Proteomes" id="UP001138997">
    <property type="component" value="Unassembled WGS sequence"/>
</dbReference>
<dbReference type="AlphaFoldDB" id="A0A9X1SSS1"/>
<accession>A0A9X1SSS1</accession>
<organism evidence="1 2">
    <name type="scientific">Kineosporia babensis</name>
    <dbReference type="NCBI Taxonomy" id="499548"/>
    <lineage>
        <taxon>Bacteria</taxon>
        <taxon>Bacillati</taxon>
        <taxon>Actinomycetota</taxon>
        <taxon>Actinomycetes</taxon>
        <taxon>Kineosporiales</taxon>
        <taxon>Kineosporiaceae</taxon>
        <taxon>Kineosporia</taxon>
    </lineage>
</organism>
<reference evidence="1" key="1">
    <citation type="submission" date="2021-11" db="EMBL/GenBank/DDBJ databases">
        <title>Streptomyces corallinus and Kineosporia corallina sp. nov., two new coral-derived marine actinobacteria.</title>
        <authorList>
            <person name="Buangrab K."/>
            <person name="Sutthacheep M."/>
            <person name="Yeemin T."/>
            <person name="Harunari E."/>
            <person name="Igarashi Y."/>
            <person name="Sripreechasak P."/>
            <person name="Kanchanasin P."/>
            <person name="Tanasupawat S."/>
            <person name="Phongsopitanun W."/>
        </authorList>
    </citation>
    <scope>NUCLEOTIDE SEQUENCE</scope>
    <source>
        <strain evidence="1">JCM 31032</strain>
    </source>
</reference>
<protein>
    <submittedName>
        <fullName evidence="1">Uncharacterized protein</fullName>
    </submittedName>
</protein>
<evidence type="ECO:0000313" key="2">
    <source>
        <dbReference type="Proteomes" id="UP001138997"/>
    </source>
</evidence>
<proteinExistence type="predicted"/>
<keyword evidence="2" id="KW-1185">Reference proteome</keyword>
<comment type="caution">
    <text evidence="1">The sequence shown here is derived from an EMBL/GenBank/DDBJ whole genome shotgun (WGS) entry which is preliminary data.</text>
</comment>
<dbReference type="EMBL" id="JAJOMB010000003">
    <property type="protein sequence ID" value="MCD5310884.1"/>
    <property type="molecule type" value="Genomic_DNA"/>
</dbReference>
<dbReference type="RefSeq" id="WP_231440060.1">
    <property type="nucleotide sequence ID" value="NZ_JAJOMB010000003.1"/>
</dbReference>
<name>A0A9X1SSS1_9ACTN</name>
<sequence>MTDEAWILEALRLTAGEPADSVFWRHSEGALKLYFLCNDVFAWGCADAEEITEANLPMLAQARADLAANGDKYADHLGDLYSARVRKLRPQGACYPYYPELIWPLFDACGPEREVGMGNPKPRPEETK</sequence>